<organism evidence="2 3">
    <name type="scientific">Ketogulonicigenium vulgare (strain WSH-001)</name>
    <dbReference type="NCBI Taxonomy" id="759362"/>
    <lineage>
        <taxon>Bacteria</taxon>
        <taxon>Pseudomonadati</taxon>
        <taxon>Pseudomonadota</taxon>
        <taxon>Alphaproteobacteria</taxon>
        <taxon>Rhodobacterales</taxon>
        <taxon>Roseobacteraceae</taxon>
        <taxon>Ketogulonicigenium</taxon>
    </lineage>
</organism>
<keyword evidence="3" id="KW-1185">Reference proteome</keyword>
<dbReference type="KEGG" id="kvl:KVU_1938"/>
<reference evidence="2 3" key="1">
    <citation type="journal article" date="2011" name="J. Bacteriol.">
        <title>Complete genome sequence of the industrial strain Ketogulonicigenium vulgare WSH-001.</title>
        <authorList>
            <person name="Liu L."/>
            <person name="Li Y."/>
            <person name="Zhang J."/>
            <person name="Zhou Z."/>
            <person name="Liu J."/>
            <person name="Li X."/>
            <person name="Zhou J."/>
            <person name="Du G."/>
            <person name="Wang L."/>
            <person name="Chen J."/>
        </authorList>
    </citation>
    <scope>NUCLEOTIDE SEQUENCE [LARGE SCALE GENOMIC DNA]</scope>
    <source>
        <strain evidence="2 3">WSH-001</strain>
    </source>
</reference>
<proteinExistence type="predicted"/>
<gene>
    <name evidence="2" type="ordered locus">KVU_1938</name>
</gene>
<accession>F9Y4G5</accession>
<protein>
    <submittedName>
        <fullName evidence="2">Uncharacterized protein</fullName>
    </submittedName>
</protein>
<dbReference type="RefSeq" id="WP_013385149.1">
    <property type="nucleotide sequence ID" value="NC_017384.1"/>
</dbReference>
<evidence type="ECO:0000313" key="2">
    <source>
        <dbReference type="EMBL" id="AEM41778.1"/>
    </source>
</evidence>
<evidence type="ECO:0000256" key="1">
    <source>
        <dbReference type="SAM" id="Coils"/>
    </source>
</evidence>
<dbReference type="HOGENOM" id="CLU_1989639_0_0_5"/>
<evidence type="ECO:0000313" key="3">
    <source>
        <dbReference type="Proteomes" id="UP000000692"/>
    </source>
</evidence>
<keyword evidence="1" id="KW-0175">Coiled coil</keyword>
<name>F9Y4G5_KETVW</name>
<sequence>MAANDHHSLAALGQVTALMRAAAEGRLAALRARAQQTEAQRRALDSAAKQVFDPAASADSGAVEQASLHWQRWVEQRRRALLSEESKLHAEIQNQLPHLAIAVGRDETVARLRADAVARQRREKD</sequence>
<dbReference type="Proteomes" id="UP000000692">
    <property type="component" value="Chromosome"/>
</dbReference>
<feature type="coiled-coil region" evidence="1">
    <location>
        <begin position="20"/>
        <end position="47"/>
    </location>
</feature>
<dbReference type="OrthoDB" id="7861976at2"/>
<dbReference type="EMBL" id="CP002018">
    <property type="protein sequence ID" value="AEM41778.1"/>
    <property type="molecule type" value="Genomic_DNA"/>
</dbReference>
<dbReference type="AlphaFoldDB" id="F9Y4G5"/>